<dbReference type="Pfam" id="PF22099">
    <property type="entry name" value="MRS2-like"/>
    <property type="match status" value="3"/>
</dbReference>
<dbReference type="PANTHER" id="PTHR13890:SF35">
    <property type="entry name" value="MAGNESIUM TRANSPORTER MRS2-3"/>
    <property type="match status" value="1"/>
</dbReference>
<dbReference type="EMBL" id="JBANAX010000686">
    <property type="protein sequence ID" value="KAL1197665.1"/>
    <property type="molecule type" value="Genomic_DNA"/>
</dbReference>
<keyword evidence="2" id="KW-0812">Transmembrane</keyword>
<feature type="region of interest" description="Disordered" evidence="3">
    <location>
        <begin position="139"/>
        <end position="185"/>
    </location>
</feature>
<dbReference type="FunFam" id="2.40.128.330:FF:000001">
    <property type="entry name" value="Magnesium transporter MRS2-1"/>
    <property type="match status" value="1"/>
</dbReference>
<comment type="function">
    <text evidence="2">Magnesium transporter that may mediate the influx of magnesium.</text>
</comment>
<keyword evidence="2" id="KW-0406">Ion transport</keyword>
<feature type="compositionally biased region" description="Low complexity" evidence="3">
    <location>
        <begin position="288"/>
        <end position="298"/>
    </location>
</feature>
<dbReference type="Gene3D" id="2.40.128.330">
    <property type="match status" value="1"/>
</dbReference>
<evidence type="ECO:0000313" key="5">
    <source>
        <dbReference type="Proteomes" id="UP001558713"/>
    </source>
</evidence>
<dbReference type="GO" id="GO:0016020">
    <property type="term" value="C:membrane"/>
    <property type="evidence" value="ECO:0007669"/>
    <property type="project" value="UniProtKB-SubCell"/>
</dbReference>
<dbReference type="CDD" id="cd12823">
    <property type="entry name" value="Mrs2_Mfm1p-like"/>
    <property type="match status" value="1"/>
</dbReference>
<protein>
    <recommendedName>
        <fullName evidence="2">Magnesium transporter</fullName>
    </recommendedName>
</protein>
<feature type="transmembrane region" description="Helical" evidence="2">
    <location>
        <begin position="454"/>
        <end position="476"/>
    </location>
</feature>
<evidence type="ECO:0000256" key="2">
    <source>
        <dbReference type="RuleBase" id="RU366041"/>
    </source>
</evidence>
<gene>
    <name evidence="4" type="ORF">V5N11_012323</name>
</gene>
<comment type="similarity">
    <text evidence="1 2">Belongs to the CorA metal ion transporter (MIT) (TC 1.A.35.5) family.</text>
</comment>
<evidence type="ECO:0000256" key="3">
    <source>
        <dbReference type="SAM" id="MobiDB-lite"/>
    </source>
</evidence>
<feature type="transmembrane region" description="Helical" evidence="2">
    <location>
        <begin position="411"/>
        <end position="434"/>
    </location>
</feature>
<feature type="compositionally biased region" description="Polar residues" evidence="3">
    <location>
        <begin position="148"/>
        <end position="157"/>
    </location>
</feature>
<keyword evidence="2" id="KW-1133">Transmembrane helix</keyword>
<sequence length="483" mass="53479">MRGPRLDDFTTNPSTPIAGQPTPMYPAGVGGGGGGGRKKGMGVRSWLRLYSSGLTSTEDADKHTIMRRTGLPARDLRILDPLLSYPSTVLGRERAIVINLEHIKAIITAQEVLLLNSKDPSVSPFIEELRTRIMCHHQATKPQEEANSEGQPNSRIDSAQGEAGTPQLFGDQGSEAKKDAKQSLENQDGSKVLPFEFVALEACLEAASSSLEHEALTLELEAHPALDKLTSKISTLNLERVRQIKSRLVAITGRVQKVRDELEHLLDDDEDMAEMYLTEKLAQKLEDSSNSSMNESDSFGVDLHQGEEDDRLPPEFASETNRDESYFQANDAHDLLMSAHSALSRNSRGTHTSSTRSAMSQKFDVEELEMLLEAYFVQIDGTLNKLSTLREYVDDTEDYINIMLDDKQNHLLQMGVMLTTATLVMSAFIAVAGVFGMNIKIEMFNDHVNGPRKFVWTVIGGSLGSLFLYVGAIGWCKYKRLLE</sequence>
<reference evidence="4 5" key="1">
    <citation type="submission" date="2024-04" db="EMBL/GenBank/DDBJ databases">
        <title>Genome assembly C_amara_ONT_v2.</title>
        <authorList>
            <person name="Yant L."/>
            <person name="Moore C."/>
            <person name="Slenker M."/>
        </authorList>
    </citation>
    <scope>NUCLEOTIDE SEQUENCE [LARGE SCALE GENOMIC DNA]</scope>
    <source>
        <tissue evidence="4">Leaf</tissue>
    </source>
</reference>
<feature type="region of interest" description="Disordered" evidence="3">
    <location>
        <begin position="1"/>
        <end position="38"/>
    </location>
</feature>
<dbReference type="Proteomes" id="UP001558713">
    <property type="component" value="Unassembled WGS sequence"/>
</dbReference>
<proteinExistence type="inferred from homology"/>
<dbReference type="PANTHER" id="PTHR13890">
    <property type="entry name" value="RNA SPLICING PROTEIN MRS2, MITOCHONDRIAL"/>
    <property type="match status" value="1"/>
</dbReference>
<accession>A0ABD1AD68</accession>
<name>A0ABD1AD68_CARAN</name>
<comment type="subcellular location">
    <subcellularLocation>
        <location evidence="2">Membrane</location>
        <topology evidence="2">Multi-pass membrane protein</topology>
    </subcellularLocation>
</comment>
<dbReference type="InterPro" id="IPR039204">
    <property type="entry name" value="MRS2-like"/>
</dbReference>
<evidence type="ECO:0000313" key="4">
    <source>
        <dbReference type="EMBL" id="KAL1197665.1"/>
    </source>
</evidence>
<keyword evidence="2" id="KW-0472">Membrane</keyword>
<comment type="caution">
    <text evidence="4">The sequence shown here is derived from an EMBL/GenBank/DDBJ whole genome shotgun (WGS) entry which is preliminary data.</text>
</comment>
<organism evidence="4 5">
    <name type="scientific">Cardamine amara subsp. amara</name>
    <dbReference type="NCBI Taxonomy" id="228776"/>
    <lineage>
        <taxon>Eukaryota</taxon>
        <taxon>Viridiplantae</taxon>
        <taxon>Streptophyta</taxon>
        <taxon>Embryophyta</taxon>
        <taxon>Tracheophyta</taxon>
        <taxon>Spermatophyta</taxon>
        <taxon>Magnoliopsida</taxon>
        <taxon>eudicotyledons</taxon>
        <taxon>Gunneridae</taxon>
        <taxon>Pentapetalae</taxon>
        <taxon>rosids</taxon>
        <taxon>malvids</taxon>
        <taxon>Brassicales</taxon>
        <taxon>Brassicaceae</taxon>
        <taxon>Cardamineae</taxon>
        <taxon>Cardamine</taxon>
    </lineage>
</organism>
<dbReference type="Gene3D" id="1.20.58.340">
    <property type="entry name" value="Magnesium transport protein CorA, transmembrane region"/>
    <property type="match status" value="1"/>
</dbReference>
<feature type="region of interest" description="Disordered" evidence="3">
    <location>
        <begin position="285"/>
        <end position="317"/>
    </location>
</feature>
<keyword evidence="2" id="KW-0813">Transport</keyword>
<dbReference type="AlphaFoldDB" id="A0ABD1AD68"/>
<keyword evidence="5" id="KW-1185">Reference proteome</keyword>
<dbReference type="GO" id="GO:0015095">
    <property type="term" value="F:magnesium ion transmembrane transporter activity"/>
    <property type="evidence" value="ECO:0007669"/>
    <property type="project" value="UniProtKB-ARBA"/>
</dbReference>
<keyword evidence="2" id="KW-0460">Magnesium</keyword>
<evidence type="ECO:0000256" key="1">
    <source>
        <dbReference type="ARBA" id="ARBA00007535"/>
    </source>
</evidence>